<evidence type="ECO:0000313" key="3">
    <source>
        <dbReference type="Proteomes" id="UP000800235"/>
    </source>
</evidence>
<name>A0A9P4P487_9PEZI</name>
<reference evidence="2" key="1">
    <citation type="journal article" date="2020" name="Stud. Mycol.">
        <title>101 Dothideomycetes genomes: a test case for predicting lifestyles and emergence of pathogens.</title>
        <authorList>
            <person name="Haridas S."/>
            <person name="Albert R."/>
            <person name="Binder M."/>
            <person name="Bloem J."/>
            <person name="Labutti K."/>
            <person name="Salamov A."/>
            <person name="Andreopoulos B."/>
            <person name="Baker S."/>
            <person name="Barry K."/>
            <person name="Bills G."/>
            <person name="Bluhm B."/>
            <person name="Cannon C."/>
            <person name="Castanera R."/>
            <person name="Culley D."/>
            <person name="Daum C."/>
            <person name="Ezra D."/>
            <person name="Gonzalez J."/>
            <person name="Henrissat B."/>
            <person name="Kuo A."/>
            <person name="Liang C."/>
            <person name="Lipzen A."/>
            <person name="Lutzoni F."/>
            <person name="Magnuson J."/>
            <person name="Mondo S."/>
            <person name="Nolan M."/>
            <person name="Ohm R."/>
            <person name="Pangilinan J."/>
            <person name="Park H.-J."/>
            <person name="Ramirez L."/>
            <person name="Alfaro M."/>
            <person name="Sun H."/>
            <person name="Tritt A."/>
            <person name="Yoshinaga Y."/>
            <person name="Zwiers L.-H."/>
            <person name="Turgeon B."/>
            <person name="Goodwin S."/>
            <person name="Spatafora J."/>
            <person name="Crous P."/>
            <person name="Grigoriev I."/>
        </authorList>
    </citation>
    <scope>NUCLEOTIDE SEQUENCE</scope>
    <source>
        <strain evidence="2">CBS 130266</strain>
    </source>
</reference>
<proteinExistence type="predicted"/>
<sequence>MDSALIVSIVLAIVSLLGTIGIGLLNFFSESRLNKRAQKHDIELQDKAKELTMKLAADAAVSSRLLQEESTFLQNKLNIWTEDRSDKKQIDALIQKYGQPLMVAAYELQARLYEICQYPISKAHLESTEGLQDIKQYTCYKFAQFLAWTHVLRTKAQFFSFTGDENLRRISYLILRIDEEFDRRRGYDGENVGVWPGSRVLISERMLVDVKKAQDVPADTTVIGFDEFLEDWQEKFRQPMSYFCHWIDDLVIARKVREQHKDDALRCTQHNLVDLVEDLDKNKIYHHIKKLPKRAIFCDCSTCNTENNSTQLRYRSESRQHNQGLRPWYIYEKWNPNYDRSIQLEAMQETTCKADFNPSLYSDWASRPDWRQSHWRDNDKGEHSDEEGQKVSCKLWGITYEDSDGEVHNCYEEDRQDRDEDEDDPMLNMHRIMEQRTRFLNGEDGAVNPL</sequence>
<gene>
    <name evidence="2" type="ORF">EJ08DRAFT_729103</name>
</gene>
<organism evidence="2 3">
    <name type="scientific">Tothia fuscella</name>
    <dbReference type="NCBI Taxonomy" id="1048955"/>
    <lineage>
        <taxon>Eukaryota</taxon>
        <taxon>Fungi</taxon>
        <taxon>Dikarya</taxon>
        <taxon>Ascomycota</taxon>
        <taxon>Pezizomycotina</taxon>
        <taxon>Dothideomycetes</taxon>
        <taxon>Pleosporomycetidae</taxon>
        <taxon>Venturiales</taxon>
        <taxon>Cylindrosympodiaceae</taxon>
        <taxon>Tothia</taxon>
    </lineage>
</organism>
<feature type="transmembrane region" description="Helical" evidence="1">
    <location>
        <begin position="6"/>
        <end position="28"/>
    </location>
</feature>
<keyword evidence="3" id="KW-1185">Reference proteome</keyword>
<evidence type="ECO:0000313" key="2">
    <source>
        <dbReference type="EMBL" id="KAF2436603.1"/>
    </source>
</evidence>
<protein>
    <submittedName>
        <fullName evidence="2">Uncharacterized protein</fullName>
    </submittedName>
</protein>
<comment type="caution">
    <text evidence="2">The sequence shown here is derived from an EMBL/GenBank/DDBJ whole genome shotgun (WGS) entry which is preliminary data.</text>
</comment>
<evidence type="ECO:0000256" key="1">
    <source>
        <dbReference type="SAM" id="Phobius"/>
    </source>
</evidence>
<accession>A0A9P4P487</accession>
<dbReference type="EMBL" id="MU007010">
    <property type="protein sequence ID" value="KAF2436603.1"/>
    <property type="molecule type" value="Genomic_DNA"/>
</dbReference>
<dbReference type="AlphaFoldDB" id="A0A9P4P487"/>
<dbReference type="Proteomes" id="UP000800235">
    <property type="component" value="Unassembled WGS sequence"/>
</dbReference>
<dbReference type="OrthoDB" id="531190at2759"/>
<keyword evidence="1" id="KW-1133">Transmembrane helix</keyword>
<keyword evidence="1" id="KW-0472">Membrane</keyword>
<keyword evidence="1" id="KW-0812">Transmembrane</keyword>